<dbReference type="Gene3D" id="3.40.50.12780">
    <property type="entry name" value="N-terminal domain of ligase-like"/>
    <property type="match status" value="1"/>
</dbReference>
<organism evidence="4">
    <name type="scientific">Rhodopseudomonas palustris (strain BisA53)</name>
    <dbReference type="NCBI Taxonomy" id="316055"/>
    <lineage>
        <taxon>Bacteria</taxon>
        <taxon>Pseudomonadati</taxon>
        <taxon>Pseudomonadota</taxon>
        <taxon>Alphaproteobacteria</taxon>
        <taxon>Hyphomicrobiales</taxon>
        <taxon>Nitrobacteraceae</taxon>
        <taxon>Rhodopseudomonas</taxon>
    </lineage>
</organism>
<dbReference type="HOGENOM" id="CLU_534072_0_0_5"/>
<dbReference type="GO" id="GO:0031956">
    <property type="term" value="F:medium-chain fatty acid-CoA ligase activity"/>
    <property type="evidence" value="ECO:0007669"/>
    <property type="project" value="TreeGrafter"/>
</dbReference>
<dbReference type="STRING" id="316055.RPE_2792"/>
<reference evidence="4" key="1">
    <citation type="submission" date="2006-09" db="EMBL/GenBank/DDBJ databases">
        <title>Complete sequence of Rhodopseudomonas palustris BisA53.</title>
        <authorList>
            <consortium name="US DOE Joint Genome Institute"/>
            <person name="Copeland A."/>
            <person name="Lucas S."/>
            <person name="Lapidus A."/>
            <person name="Barry K."/>
            <person name="Detter J.C."/>
            <person name="Glavina del Rio T."/>
            <person name="Hammon N."/>
            <person name="Israni S."/>
            <person name="Dalin E."/>
            <person name="Tice H."/>
            <person name="Pitluck S."/>
            <person name="Chain P."/>
            <person name="Malfatti S."/>
            <person name="Shin M."/>
            <person name="Vergez L."/>
            <person name="Schmutz J."/>
            <person name="Larimer F."/>
            <person name="Land M."/>
            <person name="Hauser L."/>
            <person name="Pelletier D.A."/>
            <person name="Kyrpides N."/>
            <person name="Kim E."/>
            <person name="Harwood C.S."/>
            <person name="Oda Y."/>
            <person name="Richardson P."/>
        </authorList>
    </citation>
    <scope>NUCLEOTIDE SEQUENCE [LARGE SCALE GENOMIC DNA]</scope>
    <source>
        <strain evidence="4">BisA53</strain>
    </source>
</reference>
<dbReference type="eggNOG" id="COG0318">
    <property type="taxonomic scope" value="Bacteria"/>
</dbReference>
<dbReference type="InterPro" id="IPR042099">
    <property type="entry name" value="ANL_N_sf"/>
</dbReference>
<keyword evidence="2 4" id="KW-0436">Ligase</keyword>
<dbReference type="EMBL" id="CP000463">
    <property type="protein sequence ID" value="ABJ06729.1"/>
    <property type="molecule type" value="Genomic_DNA"/>
</dbReference>
<feature type="domain" description="AMP-dependent synthetase/ligase" evidence="3">
    <location>
        <begin position="15"/>
        <end position="290"/>
    </location>
</feature>
<evidence type="ECO:0000313" key="4">
    <source>
        <dbReference type="EMBL" id="ABJ06729.1"/>
    </source>
</evidence>
<dbReference type="Pfam" id="PF00501">
    <property type="entry name" value="AMP-binding"/>
    <property type="match status" value="1"/>
</dbReference>
<dbReference type="SUPFAM" id="SSF56801">
    <property type="entry name" value="Acetyl-CoA synthetase-like"/>
    <property type="match status" value="1"/>
</dbReference>
<protein>
    <submittedName>
        <fullName evidence="4">Putative acid-CoA ligase</fullName>
    </submittedName>
</protein>
<dbReference type="KEGG" id="rpe:RPE_2792"/>
<dbReference type="AlphaFoldDB" id="Q07MV5"/>
<dbReference type="PANTHER" id="PTHR43201:SF5">
    <property type="entry name" value="MEDIUM-CHAIN ACYL-COA LIGASE ACSF2, MITOCHONDRIAL"/>
    <property type="match status" value="1"/>
</dbReference>
<proteinExistence type="inferred from homology"/>
<dbReference type="PANTHER" id="PTHR43201">
    <property type="entry name" value="ACYL-COA SYNTHETASE"/>
    <property type="match status" value="1"/>
</dbReference>
<dbReference type="OrthoDB" id="7842397at2"/>
<dbReference type="GO" id="GO:0006631">
    <property type="term" value="P:fatty acid metabolic process"/>
    <property type="evidence" value="ECO:0007669"/>
    <property type="project" value="TreeGrafter"/>
</dbReference>
<evidence type="ECO:0000259" key="3">
    <source>
        <dbReference type="Pfam" id="PF00501"/>
    </source>
</evidence>
<dbReference type="InterPro" id="IPR000873">
    <property type="entry name" value="AMP-dep_synth/lig_dom"/>
</dbReference>
<sequence length="510" mass="53807">MSQSPNASPTLDELFRRIVARQPDALALIDPSDKQRITGQLPRQMTFAEADRAVAALAAHFATAGLPANSVIAVQLPNCIEFFLTVLAAHRAGLVVALLPQLWRQAELTMALNRTGARAIVTTSRIDGIDHANLAMEAAAEVFSIRHVAGFGSDVPEGMAPLDQVIAEPPVADIPPRQDSRRAAIVTFDVTAHGFRPIPRTHLNLVAGGLVVSLESQLPQGGTLLSTLAPSSFAGFTSSLVIWLLSGGTLALHHPFDADLLARQIEELSCDAISAPAGLAMRLAETGALAGAPRLQSVIALWRTPEQVQSSAQWPQGPSSLTDVYLFGEAGLLAARRKDDGTPLPIKLGVHGAPRGANSSNAGETLLTGNGTLGLRGPMVPLAAYAPDPSNRIDGDSPPLDYVDTGYAARTERATGTLCITAPPPGIMAVGGYRFLSQDLSEWARRLGQGALLTALPDRLSGYRLAGRAKDNARAREALAELGLNPLMVEAFRDNTSQNETNPPSALTPH</sequence>
<gene>
    <name evidence="4" type="ordered locus">RPE_2792</name>
</gene>
<name>Q07MV5_RHOP5</name>
<comment type="similarity">
    <text evidence="1">Belongs to the ATP-dependent AMP-binding enzyme family.</text>
</comment>
<evidence type="ECO:0000256" key="2">
    <source>
        <dbReference type="ARBA" id="ARBA00022598"/>
    </source>
</evidence>
<accession>Q07MV5</accession>
<evidence type="ECO:0000256" key="1">
    <source>
        <dbReference type="ARBA" id="ARBA00006432"/>
    </source>
</evidence>